<reference evidence="2" key="1">
    <citation type="submission" date="2023-03" db="EMBL/GenBank/DDBJ databases">
        <title>Massive genome expansion in bonnet fungi (Mycena s.s.) driven by repeated elements and novel gene families across ecological guilds.</title>
        <authorList>
            <consortium name="Lawrence Berkeley National Laboratory"/>
            <person name="Harder C.B."/>
            <person name="Miyauchi S."/>
            <person name="Viragh M."/>
            <person name="Kuo A."/>
            <person name="Thoen E."/>
            <person name="Andreopoulos B."/>
            <person name="Lu D."/>
            <person name="Skrede I."/>
            <person name="Drula E."/>
            <person name="Henrissat B."/>
            <person name="Morin E."/>
            <person name="Kohler A."/>
            <person name="Barry K."/>
            <person name="LaButti K."/>
            <person name="Morin E."/>
            <person name="Salamov A."/>
            <person name="Lipzen A."/>
            <person name="Mereny Z."/>
            <person name="Hegedus B."/>
            <person name="Baldrian P."/>
            <person name="Stursova M."/>
            <person name="Weitz H."/>
            <person name="Taylor A."/>
            <person name="Grigoriev I.V."/>
            <person name="Nagy L.G."/>
            <person name="Martin F."/>
            <person name="Kauserud H."/>
        </authorList>
    </citation>
    <scope>NUCLEOTIDE SEQUENCE</scope>
    <source>
        <strain evidence="2">9144</strain>
    </source>
</reference>
<evidence type="ECO:0000313" key="2">
    <source>
        <dbReference type="EMBL" id="KAJ7207186.1"/>
    </source>
</evidence>
<sequence>MSHFQVNKLITQAVVAIEAAAGKGLDDIIDRLIVHVSSWKADTPPTSPDAPRRPRFPPQVMQQDTPQRSPTFFLPALAQSELYPLGSPLRPLHHAAQLRRLLANPLFDAGIRTPTFDVHPHLAAAHLLLRELVEKLPTALHDAGRTARGHTLLHDVCLPRDESHIDVFAPCVYPSVRFVSALDPAWKPTRLYANPPLFGLQDEGIFDAQLELLGFLRWCRATGALICSLWRCYVDVDEDEDAVRGVWETAKNGWGEARHMKFWEEGYGQLGPDEDLRIPWCEVYQWKGTRTWAVNDAMLGPDEDPRMPLWMCVEGDVDVGCERR</sequence>
<gene>
    <name evidence="2" type="ORF">GGX14DRAFT_636608</name>
</gene>
<organism evidence="2 3">
    <name type="scientific">Mycena pura</name>
    <dbReference type="NCBI Taxonomy" id="153505"/>
    <lineage>
        <taxon>Eukaryota</taxon>
        <taxon>Fungi</taxon>
        <taxon>Dikarya</taxon>
        <taxon>Basidiomycota</taxon>
        <taxon>Agaricomycotina</taxon>
        <taxon>Agaricomycetes</taxon>
        <taxon>Agaricomycetidae</taxon>
        <taxon>Agaricales</taxon>
        <taxon>Marasmiineae</taxon>
        <taxon>Mycenaceae</taxon>
        <taxon>Mycena</taxon>
    </lineage>
</organism>
<name>A0AAD6VAA7_9AGAR</name>
<dbReference type="Proteomes" id="UP001219525">
    <property type="component" value="Unassembled WGS sequence"/>
</dbReference>
<accession>A0AAD6VAA7</accession>
<protein>
    <submittedName>
        <fullName evidence="2">Uncharacterized protein</fullName>
    </submittedName>
</protein>
<comment type="caution">
    <text evidence="2">The sequence shown here is derived from an EMBL/GenBank/DDBJ whole genome shotgun (WGS) entry which is preliminary data.</text>
</comment>
<evidence type="ECO:0000313" key="3">
    <source>
        <dbReference type="Proteomes" id="UP001219525"/>
    </source>
</evidence>
<evidence type="ECO:0000256" key="1">
    <source>
        <dbReference type="SAM" id="MobiDB-lite"/>
    </source>
</evidence>
<keyword evidence="3" id="KW-1185">Reference proteome</keyword>
<feature type="region of interest" description="Disordered" evidence="1">
    <location>
        <begin position="40"/>
        <end position="65"/>
    </location>
</feature>
<proteinExistence type="predicted"/>
<dbReference type="AlphaFoldDB" id="A0AAD6VAA7"/>
<dbReference type="EMBL" id="JARJCW010000037">
    <property type="protein sequence ID" value="KAJ7207186.1"/>
    <property type="molecule type" value="Genomic_DNA"/>
</dbReference>